<dbReference type="KEGG" id="mif:Metin_1317"/>
<dbReference type="eggNOG" id="arCOG10897">
    <property type="taxonomic scope" value="Archaea"/>
</dbReference>
<evidence type="ECO:0000313" key="2">
    <source>
        <dbReference type="Proteomes" id="UP000002061"/>
    </source>
</evidence>
<dbReference type="STRING" id="573063.Metin_1317"/>
<reference evidence="1" key="1">
    <citation type="submission" date="2010-04" db="EMBL/GenBank/DDBJ databases">
        <title>Complete sequence of Methanocaldococcus infernus ME.</title>
        <authorList>
            <consortium name="US DOE Joint Genome Institute"/>
            <person name="Lucas S."/>
            <person name="Copeland A."/>
            <person name="Lapidus A."/>
            <person name="Cheng J.-F."/>
            <person name="Bruce D."/>
            <person name="Goodwin L."/>
            <person name="Pitluck S."/>
            <person name="Munk A.C."/>
            <person name="Detter J.C."/>
            <person name="Han C."/>
            <person name="Tapia R."/>
            <person name="Land M."/>
            <person name="Hauser L."/>
            <person name="Kyrpides N."/>
            <person name="Mikhailova N."/>
            <person name="Sieprawska-Lupa M."/>
            <person name="Whitman W.B."/>
            <person name="Woyke T."/>
        </authorList>
    </citation>
    <scope>NUCLEOTIDE SEQUENCE [LARGE SCALE GENOMIC DNA]</scope>
    <source>
        <strain evidence="1">ME</strain>
    </source>
</reference>
<dbReference type="EMBL" id="CP002009">
    <property type="protein sequence ID" value="ADG13967.1"/>
    <property type="molecule type" value="Genomic_DNA"/>
</dbReference>
<dbReference type="OrthoDB" id="66664at2157"/>
<evidence type="ECO:0000313" key="1">
    <source>
        <dbReference type="EMBL" id="ADG13967.1"/>
    </source>
</evidence>
<gene>
    <name evidence="1" type="ordered locus">Metin_1317</name>
</gene>
<name>D5VTR4_METIM</name>
<keyword evidence="2" id="KW-1185">Reference proteome</keyword>
<dbReference type="HOGENOM" id="CLU_2327283_0_0_2"/>
<dbReference type="RefSeq" id="WP_013100712.1">
    <property type="nucleotide sequence ID" value="NC_014122.1"/>
</dbReference>
<dbReference type="Proteomes" id="UP000002061">
    <property type="component" value="Chromosome"/>
</dbReference>
<dbReference type="AlphaFoldDB" id="D5VTR4"/>
<sequence length="98" mass="9897">MNIFKSNILKGFAAVAMLCMIGALVAEPVALGNCGKYLAENADSDLVKALGYASQGVGVASLNAAYTVAAASWELYLVCPEAAVPVLLVGGSGAILYA</sequence>
<dbReference type="GeneID" id="25394502"/>
<organism evidence="1 2">
    <name type="scientific">Methanocaldococcus infernus (strain DSM 11812 / JCM 15783 / ME)</name>
    <dbReference type="NCBI Taxonomy" id="573063"/>
    <lineage>
        <taxon>Archaea</taxon>
        <taxon>Methanobacteriati</taxon>
        <taxon>Methanobacteriota</taxon>
        <taxon>Methanomada group</taxon>
        <taxon>Methanococci</taxon>
        <taxon>Methanococcales</taxon>
        <taxon>Methanocaldococcaceae</taxon>
        <taxon>Methanocaldococcus</taxon>
    </lineage>
</organism>
<proteinExistence type="predicted"/>
<protein>
    <submittedName>
        <fullName evidence="1">Uncharacterized protein</fullName>
    </submittedName>
</protein>
<accession>D5VTR4</accession>